<dbReference type="NCBIfam" id="NF004491">
    <property type="entry name" value="PRK05826.1"/>
    <property type="match status" value="1"/>
</dbReference>
<dbReference type="InterPro" id="IPR015813">
    <property type="entry name" value="Pyrv/PenolPyrv_kinase-like_dom"/>
</dbReference>
<keyword evidence="12" id="KW-0067">ATP-binding</keyword>
<dbReference type="FunFam" id="3.40.1380.20:FF:000001">
    <property type="entry name" value="Pyruvate kinase"/>
    <property type="match status" value="1"/>
</dbReference>
<dbReference type="InterPro" id="IPR015795">
    <property type="entry name" value="Pyrv_Knase_C"/>
</dbReference>
<protein>
    <recommendedName>
        <fullName evidence="7 17">Pyruvate kinase</fullName>
        <ecNumber evidence="6 17">2.7.1.40</ecNumber>
    </recommendedName>
</protein>
<comment type="similarity">
    <text evidence="4 17">Belongs to the pyruvate kinase family.</text>
</comment>
<keyword evidence="10" id="KW-0547">Nucleotide-binding</keyword>
<evidence type="ECO:0000256" key="11">
    <source>
        <dbReference type="ARBA" id="ARBA00022777"/>
    </source>
</evidence>
<dbReference type="Pfam" id="PF00224">
    <property type="entry name" value="PK"/>
    <property type="match status" value="1"/>
</dbReference>
<dbReference type="STRING" id="857340.A0A086SV92"/>
<proteinExistence type="inferred from homology"/>
<evidence type="ECO:0000259" key="19">
    <source>
        <dbReference type="Pfam" id="PF02887"/>
    </source>
</evidence>
<dbReference type="GO" id="GO:0061621">
    <property type="term" value="P:canonical glycolysis"/>
    <property type="evidence" value="ECO:0007669"/>
    <property type="project" value="EnsemblFungi"/>
</dbReference>
<keyword evidence="14 17" id="KW-0324">Glycolysis</keyword>
<dbReference type="Gene3D" id="2.40.33.10">
    <property type="entry name" value="PK beta-barrel domain-like"/>
    <property type="match status" value="1"/>
</dbReference>
<dbReference type="SUPFAM" id="SSF50800">
    <property type="entry name" value="PK beta-barrel domain-like"/>
    <property type="match status" value="1"/>
</dbReference>
<keyword evidence="9" id="KW-0479">Metal-binding</keyword>
<evidence type="ECO:0000256" key="1">
    <source>
        <dbReference type="ARBA" id="ARBA00001946"/>
    </source>
</evidence>
<dbReference type="GO" id="GO:0000287">
    <property type="term" value="F:magnesium ion binding"/>
    <property type="evidence" value="ECO:0007669"/>
    <property type="project" value="InterPro"/>
</dbReference>
<comment type="cofactor">
    <cofactor evidence="1">
        <name>Mg(2+)</name>
        <dbReference type="ChEBI" id="CHEBI:18420"/>
    </cofactor>
</comment>
<evidence type="ECO:0000256" key="16">
    <source>
        <dbReference type="ARBA" id="ARBA00048152"/>
    </source>
</evidence>
<evidence type="ECO:0000256" key="5">
    <source>
        <dbReference type="ARBA" id="ARBA00011881"/>
    </source>
</evidence>
<comment type="cofactor">
    <cofactor evidence="2">
        <name>K(+)</name>
        <dbReference type="ChEBI" id="CHEBI:29103"/>
    </cofactor>
</comment>
<dbReference type="GO" id="GO:0004743">
    <property type="term" value="F:pyruvate kinase activity"/>
    <property type="evidence" value="ECO:0007669"/>
    <property type="project" value="UniProtKB-EC"/>
</dbReference>
<dbReference type="PANTHER" id="PTHR11817">
    <property type="entry name" value="PYRUVATE KINASE"/>
    <property type="match status" value="1"/>
</dbReference>
<feature type="domain" description="Pyruvate kinase C-terminal" evidence="19">
    <location>
        <begin position="408"/>
        <end position="530"/>
    </location>
</feature>
<evidence type="ECO:0000256" key="15">
    <source>
        <dbReference type="ARBA" id="ARBA00023317"/>
    </source>
</evidence>
<dbReference type="InterPro" id="IPR036918">
    <property type="entry name" value="Pyrv_Knase_C_sf"/>
</dbReference>
<feature type="domain" description="Pyruvate kinase barrel" evidence="18">
    <location>
        <begin position="47"/>
        <end position="373"/>
    </location>
</feature>
<evidence type="ECO:0000256" key="12">
    <source>
        <dbReference type="ARBA" id="ARBA00022840"/>
    </source>
</evidence>
<evidence type="ECO:0000256" key="13">
    <source>
        <dbReference type="ARBA" id="ARBA00022842"/>
    </source>
</evidence>
<dbReference type="UniPathway" id="UPA00109">
    <property type="reaction ID" value="UER00188"/>
</dbReference>
<keyword evidence="21" id="KW-1185">Reference proteome</keyword>
<dbReference type="GO" id="GO:0005524">
    <property type="term" value="F:ATP binding"/>
    <property type="evidence" value="ECO:0007669"/>
    <property type="project" value="UniProtKB-KW"/>
</dbReference>
<dbReference type="GO" id="GO:0016301">
    <property type="term" value="F:kinase activity"/>
    <property type="evidence" value="ECO:0007669"/>
    <property type="project" value="UniProtKB-KW"/>
</dbReference>
<dbReference type="EMBL" id="JPKY01000151">
    <property type="protein sequence ID" value="KFH41024.1"/>
    <property type="molecule type" value="Genomic_DNA"/>
</dbReference>
<evidence type="ECO:0000256" key="7">
    <source>
        <dbReference type="ARBA" id="ARBA00018587"/>
    </source>
</evidence>
<dbReference type="Gene3D" id="3.20.20.60">
    <property type="entry name" value="Phosphoenolpyruvate-binding domains"/>
    <property type="match status" value="1"/>
</dbReference>
<keyword evidence="15 20" id="KW-0670">Pyruvate</keyword>
<dbReference type="SUPFAM" id="SSF52935">
    <property type="entry name" value="PK C-terminal domain-like"/>
    <property type="match status" value="1"/>
</dbReference>
<dbReference type="NCBIfam" id="TIGR01064">
    <property type="entry name" value="pyruv_kin"/>
    <property type="match status" value="1"/>
</dbReference>
<keyword evidence="13 17" id="KW-0460">Magnesium</keyword>
<keyword evidence="11 17" id="KW-0418">Kinase</keyword>
<dbReference type="InterPro" id="IPR015793">
    <property type="entry name" value="Pyrv_Knase_brl"/>
</dbReference>
<comment type="pathway">
    <text evidence="3 17">Carbohydrate degradation; glycolysis; pyruvate from D-glyceraldehyde 3-phosphate: step 5/5.</text>
</comment>
<evidence type="ECO:0000256" key="8">
    <source>
        <dbReference type="ARBA" id="ARBA00022679"/>
    </source>
</evidence>
<dbReference type="InterPro" id="IPR015806">
    <property type="entry name" value="Pyrv_Knase_insert_dom_sf"/>
</dbReference>
<organism evidence="20 21">
    <name type="scientific">Hapsidospora chrysogenum (strain ATCC 11550 / CBS 779.69 / DSM 880 / IAM 14645 / JCM 23072 / IMI 49137)</name>
    <name type="common">Acremonium chrysogenum</name>
    <dbReference type="NCBI Taxonomy" id="857340"/>
    <lineage>
        <taxon>Eukaryota</taxon>
        <taxon>Fungi</taxon>
        <taxon>Dikarya</taxon>
        <taxon>Ascomycota</taxon>
        <taxon>Pezizomycotina</taxon>
        <taxon>Sordariomycetes</taxon>
        <taxon>Hypocreomycetidae</taxon>
        <taxon>Hypocreales</taxon>
        <taxon>Bionectriaceae</taxon>
        <taxon>Hapsidospora</taxon>
    </lineage>
</organism>
<dbReference type="InterPro" id="IPR040442">
    <property type="entry name" value="Pyrv_kinase-like_dom_sf"/>
</dbReference>
<dbReference type="Gene3D" id="3.40.1380.20">
    <property type="entry name" value="Pyruvate kinase, C-terminal domain"/>
    <property type="match status" value="1"/>
</dbReference>
<dbReference type="GO" id="GO:0006950">
    <property type="term" value="P:response to stress"/>
    <property type="evidence" value="ECO:0007669"/>
    <property type="project" value="UniProtKB-ARBA"/>
</dbReference>
<evidence type="ECO:0000256" key="2">
    <source>
        <dbReference type="ARBA" id="ARBA00001958"/>
    </source>
</evidence>
<evidence type="ECO:0000259" key="18">
    <source>
        <dbReference type="Pfam" id="PF00224"/>
    </source>
</evidence>
<evidence type="ECO:0000313" key="20">
    <source>
        <dbReference type="EMBL" id="KFH41024.1"/>
    </source>
</evidence>
<dbReference type="Proteomes" id="UP000029964">
    <property type="component" value="Unassembled WGS sequence"/>
</dbReference>
<dbReference type="HOGENOM" id="CLU_015439_0_1_1"/>
<name>A0A086SV92_HAPC1</name>
<dbReference type="NCBIfam" id="NF004978">
    <property type="entry name" value="PRK06354.1"/>
    <property type="match status" value="1"/>
</dbReference>
<evidence type="ECO:0000256" key="10">
    <source>
        <dbReference type="ARBA" id="ARBA00022741"/>
    </source>
</evidence>
<dbReference type="PROSITE" id="PS00110">
    <property type="entry name" value="PYRUVATE_KINASE"/>
    <property type="match status" value="1"/>
</dbReference>
<keyword evidence="8 17" id="KW-0808">Transferase</keyword>
<dbReference type="SUPFAM" id="SSF51621">
    <property type="entry name" value="Phosphoenolpyruvate/pyruvate domain"/>
    <property type="match status" value="1"/>
</dbReference>
<evidence type="ECO:0000256" key="3">
    <source>
        <dbReference type="ARBA" id="ARBA00004997"/>
    </source>
</evidence>
<comment type="caution">
    <text evidence="20">The sequence shown here is derived from an EMBL/GenBank/DDBJ whole genome shotgun (WGS) entry which is preliminary data.</text>
</comment>
<evidence type="ECO:0000256" key="14">
    <source>
        <dbReference type="ARBA" id="ARBA00023152"/>
    </source>
</evidence>
<dbReference type="PRINTS" id="PR01050">
    <property type="entry name" value="PYRUVTKNASE"/>
</dbReference>
<dbReference type="FunFam" id="2.40.33.10:FF:000001">
    <property type="entry name" value="Pyruvate kinase"/>
    <property type="match status" value="1"/>
</dbReference>
<sequence length="544" mass="59635">MSKQPQPLRHRTDSIMAATAKDHLEFGGKIAWLASLDTSYKTERNFRRSSIICTIGPKTNSVEAINKLRTAGLNVVRMNFSHGTYEYHQSVIDNARAAVASQEGRPVAIALDTKGPEIRTGNTANDADIPITAGKLINITTDDKYATACDTDNMYVDYKNITKVIKPGRVIYVDDGVLSFDVLSIKDEQTIECRCRNNGFISSKKGVNLPSTDVDLPALSDKDKADLAFGVKNGVDMVFASFIRRAQDVRDIRDVLGEEGKQIQIISKIENRQGLNNFHEILAETDGVMVARGDLGIEIPAAEVFAAQKKLIAMCNLAGKPVICATQMLESMIKNPRPTRAEISDVGNAITDGADCVMLSGETAKGSYPTEAVMEMHETCLKAENSIPYVSHFEEMCQLVRRPVSSVESCAMAAVRASLDLGAGGIIVLSTSGESARLISKYRPVCPIFMVTRNAATSRYSHLYRGVYPFLFPEPKPDFEKVNWQEDVDKRIKWAVDRALELKTLTIGDTVVVVQGWKGGMGNTNTLRIVRADPEHLGIGQPDA</sequence>
<dbReference type="Pfam" id="PF02887">
    <property type="entry name" value="PK_C"/>
    <property type="match status" value="1"/>
</dbReference>
<dbReference type="EC" id="2.7.1.40" evidence="6 17"/>
<dbReference type="GO" id="GO:0030955">
    <property type="term" value="F:potassium ion binding"/>
    <property type="evidence" value="ECO:0007669"/>
    <property type="project" value="InterPro"/>
</dbReference>
<accession>A0A086SV92</accession>
<comment type="subunit">
    <text evidence="5">Homotetramer.</text>
</comment>
<evidence type="ECO:0000256" key="6">
    <source>
        <dbReference type="ARBA" id="ARBA00012142"/>
    </source>
</evidence>
<dbReference type="FunFam" id="3.20.20.60:FF:000001">
    <property type="entry name" value="Pyruvate kinase"/>
    <property type="match status" value="1"/>
</dbReference>
<evidence type="ECO:0000313" key="21">
    <source>
        <dbReference type="Proteomes" id="UP000029964"/>
    </source>
</evidence>
<evidence type="ECO:0000256" key="17">
    <source>
        <dbReference type="RuleBase" id="RU000504"/>
    </source>
</evidence>
<evidence type="ECO:0000256" key="9">
    <source>
        <dbReference type="ARBA" id="ARBA00022723"/>
    </source>
</evidence>
<dbReference type="OrthoDB" id="108365at2759"/>
<dbReference type="InterPro" id="IPR011037">
    <property type="entry name" value="Pyrv_Knase-like_insert_dom_sf"/>
</dbReference>
<dbReference type="InterPro" id="IPR018209">
    <property type="entry name" value="Pyrv_Knase_AS"/>
</dbReference>
<dbReference type="CDD" id="cd00288">
    <property type="entry name" value="Pyruvate_Kinase"/>
    <property type="match status" value="1"/>
</dbReference>
<reference evidence="21" key="1">
    <citation type="journal article" date="2014" name="Genome Announc.">
        <title>Genome sequence and annotation of Acremonium chrysogenum, producer of the beta-lactam antibiotic cephalosporin C.</title>
        <authorList>
            <person name="Terfehr D."/>
            <person name="Dahlmann T.A."/>
            <person name="Specht T."/>
            <person name="Zadra I."/>
            <person name="Kuernsteiner H."/>
            <person name="Kueck U."/>
        </authorList>
    </citation>
    <scope>NUCLEOTIDE SEQUENCE [LARGE SCALE GENOMIC DNA]</scope>
    <source>
        <strain evidence="21">ATCC 11550 / CBS 779.69 / DSM 880 / IAM 14645 / JCM 23072 / IMI 49137</strain>
    </source>
</reference>
<evidence type="ECO:0000256" key="4">
    <source>
        <dbReference type="ARBA" id="ARBA00008663"/>
    </source>
</evidence>
<dbReference type="AlphaFoldDB" id="A0A086SV92"/>
<comment type="catalytic activity">
    <reaction evidence="16 17">
        <text>pyruvate + ATP = phosphoenolpyruvate + ADP + H(+)</text>
        <dbReference type="Rhea" id="RHEA:18157"/>
        <dbReference type="ChEBI" id="CHEBI:15361"/>
        <dbReference type="ChEBI" id="CHEBI:15378"/>
        <dbReference type="ChEBI" id="CHEBI:30616"/>
        <dbReference type="ChEBI" id="CHEBI:58702"/>
        <dbReference type="ChEBI" id="CHEBI:456216"/>
        <dbReference type="EC" id="2.7.1.40"/>
    </reaction>
</comment>
<dbReference type="InterPro" id="IPR001697">
    <property type="entry name" value="Pyr_Knase"/>
</dbReference>
<gene>
    <name evidence="20" type="ORF">ACRE_082750</name>
</gene>